<dbReference type="Gene3D" id="3.10.20.440">
    <property type="entry name" value="2Fe-2S iron-sulphur cluster binding domain, sarcosine oxidase, alpha subunit, N-terminal domain"/>
    <property type="match status" value="1"/>
</dbReference>
<dbReference type="EMBL" id="RAPE01000003">
    <property type="protein sequence ID" value="RKF14153.1"/>
    <property type="molecule type" value="Genomic_DNA"/>
</dbReference>
<dbReference type="GO" id="GO:0051536">
    <property type="term" value="F:iron-sulfur cluster binding"/>
    <property type="evidence" value="ECO:0007669"/>
    <property type="project" value="InterPro"/>
</dbReference>
<dbReference type="OrthoDB" id="573392at2"/>
<evidence type="ECO:0000313" key="3">
    <source>
        <dbReference type="Proteomes" id="UP000281128"/>
    </source>
</evidence>
<organism evidence="2 3">
    <name type="scientific">Roseovarius spongiae</name>
    <dbReference type="NCBI Taxonomy" id="2320272"/>
    <lineage>
        <taxon>Bacteria</taxon>
        <taxon>Pseudomonadati</taxon>
        <taxon>Pseudomonadota</taxon>
        <taxon>Alphaproteobacteria</taxon>
        <taxon>Rhodobacterales</taxon>
        <taxon>Roseobacteraceae</taxon>
        <taxon>Roseovarius</taxon>
    </lineage>
</organism>
<name>A0A3A8AVD6_9RHOB</name>
<proteinExistence type="predicted"/>
<dbReference type="GO" id="GO:0016491">
    <property type="term" value="F:oxidoreductase activity"/>
    <property type="evidence" value="ECO:0007669"/>
    <property type="project" value="UniProtKB-KW"/>
</dbReference>
<dbReference type="Pfam" id="PF13510">
    <property type="entry name" value="Fer2_4"/>
    <property type="match status" value="1"/>
</dbReference>
<keyword evidence="1" id="KW-0560">Oxidoreductase</keyword>
<dbReference type="InterPro" id="IPR042204">
    <property type="entry name" value="2Fe-2S-bd_N"/>
</dbReference>
<accession>A0A3A8AVD6</accession>
<sequence length="102" mass="11050">MTRGVFQPVNEDARASVRITFDGRPLVAMAEDTILAALLRHDAQIGNSEFDGAPRAGFCLMGSCQECTLWSDDGQRLRACMTGVRDGMILRSTPYAQGPGDD</sequence>
<evidence type="ECO:0000256" key="1">
    <source>
        <dbReference type="ARBA" id="ARBA00023002"/>
    </source>
</evidence>
<dbReference type="RefSeq" id="WP_121167723.1">
    <property type="nucleotide sequence ID" value="NZ_RAPE01000003.1"/>
</dbReference>
<reference evidence="2 3" key="1">
    <citation type="submission" date="2018-09" db="EMBL/GenBank/DDBJ databases">
        <title>Roseovarius spongiae sp. nov., isolated from a marine sponge.</title>
        <authorList>
            <person name="Zhuang L."/>
            <person name="Luo L."/>
        </authorList>
    </citation>
    <scope>NUCLEOTIDE SEQUENCE [LARGE SCALE GENOMIC DNA]</scope>
    <source>
        <strain evidence="2 3">HN-E21</strain>
    </source>
</reference>
<comment type="caution">
    <text evidence="2">The sequence shown here is derived from an EMBL/GenBank/DDBJ whole genome shotgun (WGS) entry which is preliminary data.</text>
</comment>
<dbReference type="Proteomes" id="UP000281128">
    <property type="component" value="Unassembled WGS sequence"/>
</dbReference>
<dbReference type="InterPro" id="IPR036010">
    <property type="entry name" value="2Fe-2S_ferredoxin-like_sf"/>
</dbReference>
<dbReference type="AlphaFoldDB" id="A0A3A8AVD6"/>
<evidence type="ECO:0000313" key="2">
    <source>
        <dbReference type="EMBL" id="RKF14153.1"/>
    </source>
</evidence>
<protein>
    <submittedName>
        <fullName evidence="2">(2Fe-2S)-binding protein</fullName>
    </submittedName>
</protein>
<keyword evidence="3" id="KW-1185">Reference proteome</keyword>
<gene>
    <name evidence="2" type="ORF">D6850_13385</name>
</gene>
<dbReference type="SUPFAM" id="SSF54292">
    <property type="entry name" value="2Fe-2S ferredoxin-like"/>
    <property type="match status" value="1"/>
</dbReference>